<dbReference type="Pfam" id="PF00248">
    <property type="entry name" value="Aldo_ket_red"/>
    <property type="match status" value="1"/>
</dbReference>
<dbReference type="AlphaFoldDB" id="A0A2V1JRL0"/>
<proteinExistence type="predicted"/>
<evidence type="ECO:0000256" key="3">
    <source>
        <dbReference type="ARBA" id="ARBA00023014"/>
    </source>
</evidence>
<keyword evidence="3" id="KW-0411">Iron-sulfur</keyword>
<dbReference type="Pfam" id="PF13187">
    <property type="entry name" value="Fer4_9"/>
    <property type="match status" value="1"/>
</dbReference>
<organism evidence="5 6">
    <name type="scientific">Eubacterium ramulus</name>
    <dbReference type="NCBI Taxonomy" id="39490"/>
    <lineage>
        <taxon>Bacteria</taxon>
        <taxon>Bacillati</taxon>
        <taxon>Bacillota</taxon>
        <taxon>Clostridia</taxon>
        <taxon>Eubacteriales</taxon>
        <taxon>Eubacteriaceae</taxon>
        <taxon>Eubacterium</taxon>
    </lineage>
</organism>
<evidence type="ECO:0000256" key="1">
    <source>
        <dbReference type="ARBA" id="ARBA00022723"/>
    </source>
</evidence>
<evidence type="ECO:0000256" key="2">
    <source>
        <dbReference type="ARBA" id="ARBA00023004"/>
    </source>
</evidence>
<protein>
    <submittedName>
        <fullName evidence="5">Oxidoreductase</fullName>
    </submittedName>
</protein>
<dbReference type="SUPFAM" id="SSF46548">
    <property type="entry name" value="alpha-helical ferredoxin"/>
    <property type="match status" value="1"/>
</dbReference>
<feature type="domain" description="4Fe-4S ferredoxin-type" evidence="4">
    <location>
        <begin position="340"/>
        <end position="368"/>
    </location>
</feature>
<dbReference type="RefSeq" id="WP_109215474.1">
    <property type="nucleotide sequence ID" value="NZ_JRFU01000080.1"/>
</dbReference>
<keyword evidence="2" id="KW-0408">Iron</keyword>
<dbReference type="Gene3D" id="3.30.70.20">
    <property type="match status" value="1"/>
</dbReference>
<evidence type="ECO:0000259" key="4">
    <source>
        <dbReference type="PROSITE" id="PS51379"/>
    </source>
</evidence>
<keyword evidence="1" id="KW-0479">Metal-binding</keyword>
<dbReference type="InterPro" id="IPR023210">
    <property type="entry name" value="NADP_OxRdtase_dom"/>
</dbReference>
<dbReference type="InterPro" id="IPR017900">
    <property type="entry name" value="4Fe4S_Fe_S_CS"/>
</dbReference>
<keyword evidence="6" id="KW-1185">Reference proteome</keyword>
<accession>A0A2V1JRL0</accession>
<evidence type="ECO:0000313" key="6">
    <source>
        <dbReference type="Proteomes" id="UP000245288"/>
    </source>
</evidence>
<evidence type="ECO:0000313" key="5">
    <source>
        <dbReference type="EMBL" id="PWE86876.1"/>
    </source>
</evidence>
<dbReference type="SUPFAM" id="SSF51430">
    <property type="entry name" value="NAD(P)-linked oxidoreductase"/>
    <property type="match status" value="1"/>
</dbReference>
<dbReference type="PROSITE" id="PS00198">
    <property type="entry name" value="4FE4S_FER_1"/>
    <property type="match status" value="2"/>
</dbReference>
<dbReference type="GO" id="GO:0046872">
    <property type="term" value="F:metal ion binding"/>
    <property type="evidence" value="ECO:0007669"/>
    <property type="project" value="UniProtKB-KW"/>
</dbReference>
<name>A0A2V1JRL0_EUBRA</name>
<comment type="caution">
    <text evidence="5">The sequence shown here is derived from an EMBL/GenBank/DDBJ whole genome shotgun (WGS) entry which is preliminary data.</text>
</comment>
<dbReference type="InterPro" id="IPR017896">
    <property type="entry name" value="4Fe4S_Fe-S-bd"/>
</dbReference>
<sequence>MIYNEFQGLKLSALGMGNMRLPVIDGDDNQIDVKAAEEMFAYCMESGINYYDTAYGYHGGKSELVVGELLKKYDRSSFYLASKFPGYDLRNMRRVKPIFEEQLKKCQVEYFDFYMFHNVCEMNVDAYLDPKYGIYDYLMEQKRNGRIKHLGFSAHGDIECMTKFLEAYGKDMEFCQIELNYFDYKFQDAKGKVELLKKWNLPIWVMEPVRGGQLATLSEEATAKLAAARPEEKVPAWAFRFLQAIPEVTMTLSGMSNMQQLKDNIATYEENKPLNESEMELILGVADDMIRKTTVPCTGCHYCVSRCPKGLDIPFLLKLYNEAMVAGAGDFIAPMALASVDAEKQPECCIGCHSCEKVCPQTIQIPDALHSFAQKMGRVQE</sequence>
<gene>
    <name evidence="5" type="ORF">LG34_07380</name>
</gene>
<dbReference type="GO" id="GO:0051536">
    <property type="term" value="F:iron-sulfur cluster binding"/>
    <property type="evidence" value="ECO:0007669"/>
    <property type="project" value="UniProtKB-KW"/>
</dbReference>
<dbReference type="EMBL" id="JRFU01000080">
    <property type="protein sequence ID" value="PWE86876.1"/>
    <property type="molecule type" value="Genomic_DNA"/>
</dbReference>
<reference evidence="5 6" key="1">
    <citation type="submission" date="2014-09" db="EMBL/GenBank/DDBJ databases">
        <title>Butyrate-producing bacteria isolated from human gut.</title>
        <authorList>
            <person name="Zhang Q."/>
            <person name="Zhao L."/>
        </authorList>
    </citation>
    <scope>NUCLEOTIDE SEQUENCE [LARGE SCALE GENOMIC DNA]</scope>
    <source>
        <strain evidence="5 6">21</strain>
    </source>
</reference>
<dbReference type="PROSITE" id="PS51379">
    <property type="entry name" value="4FE4S_FER_2"/>
    <property type="match status" value="1"/>
</dbReference>
<dbReference type="CDD" id="cd19096">
    <property type="entry name" value="AKR_Fe-S_oxidoreductase"/>
    <property type="match status" value="1"/>
</dbReference>
<dbReference type="InterPro" id="IPR036812">
    <property type="entry name" value="NAD(P)_OxRdtase_dom_sf"/>
</dbReference>
<dbReference type="Gene3D" id="3.20.20.100">
    <property type="entry name" value="NADP-dependent oxidoreductase domain"/>
    <property type="match status" value="1"/>
</dbReference>
<dbReference type="OrthoDB" id="9773828at2"/>
<dbReference type="InterPro" id="IPR053135">
    <property type="entry name" value="AKR2_Oxidoreductase"/>
</dbReference>
<dbReference type="Proteomes" id="UP000245288">
    <property type="component" value="Unassembled WGS sequence"/>
</dbReference>
<dbReference type="PANTHER" id="PTHR43312">
    <property type="entry name" value="D-THREO-ALDOSE 1-DEHYDROGENASE"/>
    <property type="match status" value="1"/>
</dbReference>
<dbReference type="PANTHER" id="PTHR43312:SF2">
    <property type="entry name" value="OXIDOREDUCTASE"/>
    <property type="match status" value="1"/>
</dbReference>